<dbReference type="EMBL" id="CM046130">
    <property type="protein sequence ID" value="KAI8431393.1"/>
    <property type="molecule type" value="Genomic_DNA"/>
</dbReference>
<name>A0ACC0K5A7_CHOFU</name>
<reference evidence="1 2" key="1">
    <citation type="journal article" date="2022" name="Genome Biol. Evol.">
        <title>The Spruce Budworm Genome: Reconstructing the Evolutionary History of Antifreeze Proteins.</title>
        <authorList>
            <person name="Beliveau C."/>
            <person name="Gagne P."/>
            <person name="Picq S."/>
            <person name="Vernygora O."/>
            <person name="Keeling C.I."/>
            <person name="Pinkney K."/>
            <person name="Doucet D."/>
            <person name="Wen F."/>
            <person name="Johnston J.S."/>
            <person name="Maaroufi H."/>
            <person name="Boyle B."/>
            <person name="Laroche J."/>
            <person name="Dewar K."/>
            <person name="Juretic N."/>
            <person name="Blackburn G."/>
            <person name="Nisole A."/>
            <person name="Brunet B."/>
            <person name="Brandao M."/>
            <person name="Lumley L."/>
            <person name="Duan J."/>
            <person name="Quan G."/>
            <person name="Lucarotti C.J."/>
            <person name="Roe A.D."/>
            <person name="Sperling F.A.H."/>
            <person name="Levesque R.C."/>
            <person name="Cusson M."/>
        </authorList>
    </citation>
    <scope>NUCLEOTIDE SEQUENCE [LARGE SCALE GENOMIC DNA]</scope>
    <source>
        <strain evidence="1">Glfc:IPQL:Cfum</strain>
    </source>
</reference>
<protein>
    <submittedName>
        <fullName evidence="1">Uncharacterized protein</fullName>
    </submittedName>
</protein>
<evidence type="ECO:0000313" key="2">
    <source>
        <dbReference type="Proteomes" id="UP001064048"/>
    </source>
</evidence>
<comment type="caution">
    <text evidence="1">The sequence shown here is derived from an EMBL/GenBank/DDBJ whole genome shotgun (WGS) entry which is preliminary data.</text>
</comment>
<accession>A0ACC0K5A7</accession>
<keyword evidence="2" id="KW-1185">Reference proteome</keyword>
<proteinExistence type="predicted"/>
<sequence length="321" mass="36241">MKRAHPSKTVSVDYISLEEFNQEVVDRHGLEGPQIYTDGSKIEGKTGAALTWWERGGEIRHSTFKLAPYNTVYQTELYALLRAVQVAMKHKVPSVSILSDSKSSLEALKTPYTTHPLVQAIKTQTEQARDAGVVTKFFWLRAHIGTPGNERADELAKQAALKKKTAPDYDRVPVSFVKRSIRLETVEKWQIRYEASETGAITKKFFPQVRDANSILKKLKLTNYLVQAFTGHGGFAAYLHRFKVKDVPSCICDPAIDEDIWHIICECPRFGPDRFELEQKTGVKVTQDSSVWVQLLGSAKNRDPTKTFLEKVVSAACKRNK</sequence>
<gene>
    <name evidence="1" type="ORF">MSG28_015925</name>
</gene>
<organism evidence="1 2">
    <name type="scientific">Choristoneura fumiferana</name>
    <name type="common">Spruce budworm moth</name>
    <name type="synonym">Archips fumiferana</name>
    <dbReference type="NCBI Taxonomy" id="7141"/>
    <lineage>
        <taxon>Eukaryota</taxon>
        <taxon>Metazoa</taxon>
        <taxon>Ecdysozoa</taxon>
        <taxon>Arthropoda</taxon>
        <taxon>Hexapoda</taxon>
        <taxon>Insecta</taxon>
        <taxon>Pterygota</taxon>
        <taxon>Neoptera</taxon>
        <taxon>Endopterygota</taxon>
        <taxon>Lepidoptera</taxon>
        <taxon>Glossata</taxon>
        <taxon>Ditrysia</taxon>
        <taxon>Tortricoidea</taxon>
        <taxon>Tortricidae</taxon>
        <taxon>Tortricinae</taxon>
        <taxon>Choristoneura</taxon>
    </lineage>
</organism>
<dbReference type="Proteomes" id="UP001064048">
    <property type="component" value="Chromosome 30"/>
</dbReference>
<evidence type="ECO:0000313" key="1">
    <source>
        <dbReference type="EMBL" id="KAI8431393.1"/>
    </source>
</evidence>